<proteinExistence type="predicted"/>
<name>R9R498_9CAUD</name>
<dbReference type="InterPro" id="IPR058717">
    <property type="entry name" value="Phage_L5_Integrase_N"/>
</dbReference>
<dbReference type="Proteomes" id="UP000014228">
    <property type="component" value="Segment"/>
</dbReference>
<protein>
    <submittedName>
        <fullName evidence="2">Integrase</fullName>
    </submittedName>
</protein>
<evidence type="ECO:0000313" key="2">
    <source>
        <dbReference type="EMBL" id="AGI61714.1"/>
    </source>
</evidence>
<dbReference type="RefSeq" id="YP_008126124.1">
    <property type="nucleotide sequence ID" value="NC_021533.1"/>
</dbReference>
<evidence type="ECO:0000259" key="1">
    <source>
        <dbReference type="Pfam" id="PF26003"/>
    </source>
</evidence>
<dbReference type="Pfam" id="PF26003">
    <property type="entry name" value="Integrase_N_phage"/>
    <property type="match status" value="1"/>
</dbReference>
<organism evidence="2 3">
    <name type="scientific">Mycobacterium phage BTCU-1</name>
    <dbReference type="NCBI Taxonomy" id="1262532"/>
    <lineage>
        <taxon>Viruses</taxon>
        <taxon>Duplodnaviria</taxon>
        <taxon>Heunggongvirae</taxon>
        <taxon>Uroviricota</taxon>
        <taxon>Caudoviricetes</taxon>
        <taxon>Veracruzvirus</taxon>
        <taxon>Veracruzvirus BTCU1</taxon>
    </lineage>
</organism>
<dbReference type="GeneID" id="16193415"/>
<keyword evidence="3" id="KW-1185">Reference proteome</keyword>
<gene>
    <name evidence="2" type="ORF">CKC_33</name>
</gene>
<feature type="domain" description="Phage L5-like integrase N-terminal" evidence="1">
    <location>
        <begin position="2"/>
        <end position="43"/>
    </location>
</feature>
<sequence length="104" mass="12502">MRSGRIQASYVHPLDGVRYYALHTYDNRMDAEAWLAQEKRLIEMETWTPPEDRAKKAQASSITVEEYTRKWIEERPLAEGTRELYKIHARKRINRSWARPRWPS</sequence>
<dbReference type="EMBL" id="KC172839">
    <property type="protein sequence ID" value="AGI61714.1"/>
    <property type="molecule type" value="Genomic_DNA"/>
</dbReference>
<reference evidence="2 3" key="1">
    <citation type="submission" date="2012-11" db="EMBL/GenBank/DDBJ databases">
        <authorList>
            <person name="Chang K.-C."/>
            <person name="Hung W.-T."/>
            <person name="Liou M.-L."/>
            <person name="Tang C.Y."/>
            <person name="Lu C.-W."/>
            <person name="Soo P.-C."/>
            <person name="Liu C.-C."/>
        </authorList>
    </citation>
    <scope>NUCLEOTIDE SEQUENCE [LARGE SCALE GENOMIC DNA]</scope>
</reference>
<evidence type="ECO:0000313" key="3">
    <source>
        <dbReference type="Proteomes" id="UP000014228"/>
    </source>
</evidence>
<accession>R9R498</accession>
<dbReference type="KEGG" id="vg:16193415"/>